<dbReference type="Proteomes" id="UP001642409">
    <property type="component" value="Unassembled WGS sequence"/>
</dbReference>
<reference evidence="1" key="1">
    <citation type="submission" date="2023-06" db="EMBL/GenBank/DDBJ databases">
        <authorList>
            <person name="Kurt Z."/>
        </authorList>
    </citation>
    <scope>NUCLEOTIDE SEQUENCE</scope>
</reference>
<evidence type="ECO:0000313" key="3">
    <source>
        <dbReference type="Proteomes" id="UP001642409"/>
    </source>
</evidence>
<comment type="caution">
    <text evidence="1">The sequence shown here is derived from an EMBL/GenBank/DDBJ whole genome shotgun (WGS) entry which is preliminary data.</text>
</comment>
<protein>
    <submittedName>
        <fullName evidence="2">Hypothetical_protein</fullName>
    </submittedName>
</protein>
<evidence type="ECO:0000313" key="2">
    <source>
        <dbReference type="EMBL" id="CAL6052119.1"/>
    </source>
</evidence>
<sequence>MMKHSVSLLNMSSSQVVPKHLDFNIDNQLQVLNSKNQQYKSMVNRPRSVLSAKWHRPSCISPDNNLVPVLPQLSQRRQLLISHYLKQQQSSINQELSDATWAVKFEIMQTKINQQMYKLNRYTDMQPFNYLQLLGLQLLPPIPFLQTQKQNNFTQTYNLLDYVIELETIYSSEQNEPRKQKLNSFRKTISLFLPRETKNQKPAKEFIQDLINESKEFIEEICAKMNCNNFKTVQMIEIHILLENNAQEAFGQQECVENVLEIVKDLRKQRDNVKNAMNKRL</sequence>
<organism evidence="1">
    <name type="scientific">Hexamita inflata</name>
    <dbReference type="NCBI Taxonomy" id="28002"/>
    <lineage>
        <taxon>Eukaryota</taxon>
        <taxon>Metamonada</taxon>
        <taxon>Diplomonadida</taxon>
        <taxon>Hexamitidae</taxon>
        <taxon>Hexamitinae</taxon>
        <taxon>Hexamita</taxon>
    </lineage>
</organism>
<reference evidence="2 3" key="2">
    <citation type="submission" date="2024-07" db="EMBL/GenBank/DDBJ databases">
        <authorList>
            <person name="Akdeniz Z."/>
        </authorList>
    </citation>
    <scope>NUCLEOTIDE SEQUENCE [LARGE SCALE GENOMIC DNA]</scope>
</reference>
<proteinExistence type="predicted"/>
<dbReference type="AlphaFoldDB" id="A0AA86U0K8"/>
<dbReference type="EMBL" id="CAXDID020000191">
    <property type="protein sequence ID" value="CAL6052119.1"/>
    <property type="molecule type" value="Genomic_DNA"/>
</dbReference>
<evidence type="ECO:0000313" key="1">
    <source>
        <dbReference type="EMBL" id="CAI9935694.1"/>
    </source>
</evidence>
<keyword evidence="3" id="KW-1185">Reference proteome</keyword>
<accession>A0AA86U0K8</accession>
<name>A0AA86U0K8_9EUKA</name>
<dbReference type="EMBL" id="CATOUU010000623">
    <property type="protein sequence ID" value="CAI9935694.1"/>
    <property type="molecule type" value="Genomic_DNA"/>
</dbReference>
<gene>
    <name evidence="1" type="ORF">HINF_LOCUS23339</name>
    <name evidence="2" type="ORF">HINF_LOCUS44693</name>
</gene>